<proteinExistence type="inferred from homology"/>
<dbReference type="PANTHER" id="PTHR48101:SF4">
    <property type="entry name" value="METHYLMALONYL-COA MUTASE, MITOCHONDRIAL"/>
    <property type="match status" value="1"/>
</dbReference>
<evidence type="ECO:0000313" key="8">
    <source>
        <dbReference type="Proteomes" id="UP000199516"/>
    </source>
</evidence>
<accession>A0A1I2CWD9</accession>
<dbReference type="OrthoDB" id="9762378at2"/>
<dbReference type="PANTHER" id="PTHR48101">
    <property type="entry name" value="METHYLMALONYL-COA MUTASE, MITOCHONDRIAL-RELATED"/>
    <property type="match status" value="1"/>
</dbReference>
<dbReference type="STRING" id="930128.SAMN05192532_103219"/>
<dbReference type="Pfam" id="PF01642">
    <property type="entry name" value="MM_CoA_mutase"/>
    <property type="match status" value="1"/>
</dbReference>
<comment type="similarity">
    <text evidence="2">Belongs to the methylmalonyl-CoA mutase family.</text>
</comment>
<keyword evidence="5" id="KW-0170">Cobalt</keyword>
<name>A0A1I2CWD9_9BACI</name>
<evidence type="ECO:0000256" key="4">
    <source>
        <dbReference type="ARBA" id="ARBA00023235"/>
    </source>
</evidence>
<sequence>MKDELQSVLADICNFPVPSEEEWYQAAEKSLKGKSVEKLLYTTTPEGITLKPLYVEKDREELPYTDNIPGQAPHLRGVGVLPDDKKAWHITQAVTERTPEAANKEINTGLKKGQHGVTIRLNAPVLQGKKPASDNISESGVLVVDVEDVKTLFNKVDWENHTLHMEAGPDILPIFSILAGSLQSREELTKIEGSVAADPLGSWVKHGSLPVSLTKSFDNMAAVIKWSQQQQVNLRTVLVSSEPYHNGGASAVEEIAYTLAAGVTYLRELQQRGVSPEESAPFFQFSFPAGASFFMEIAKFRAARALWSNIQAAFDIEEEKRTMHVHGTTSQRTKAKYDPYVNMLRSTTEAFAAAAGGADSIEVAPFDEAFQRPTDFSKRIARNTQIILQEEAHIGRTIDAGGGSFYIEQLSDELAQKAWSLFQEIEAEGGLVTSLEKGTPQAQVEEKKKDRERDVQKQKRVFVGVNKYADLDEKPISVLPEDDSQEVSNYLQKRENSLSRAQRNYDEDNIVESTIQAAEEGASIQDIAAGLGWAASEEKQIPNIPLWREAEVFEELRDKANTYKEEKGKSLSALLVTLGPLASHKARTDFASGFLQTGGFETVQTEDLLDTETAVEKAASTEESILVLCGTDQSYEEQAADIVEGVKKQTPDKTILLAGNLSDEENQQLSERGLDGTIHRHSNVYETLSWLHRVKGAESK</sequence>
<evidence type="ECO:0000256" key="5">
    <source>
        <dbReference type="ARBA" id="ARBA00023285"/>
    </source>
</evidence>
<dbReference type="Gene3D" id="3.40.50.280">
    <property type="entry name" value="Cobalamin-binding domain"/>
    <property type="match status" value="1"/>
</dbReference>
<evidence type="ECO:0000256" key="2">
    <source>
        <dbReference type="ARBA" id="ARBA00008465"/>
    </source>
</evidence>
<protein>
    <submittedName>
        <fullName evidence="7">Methylmalonyl-CoA mutase</fullName>
    </submittedName>
</protein>
<dbReference type="SUPFAM" id="SSF52242">
    <property type="entry name" value="Cobalamin (vitamin B12)-binding domain"/>
    <property type="match status" value="1"/>
</dbReference>
<evidence type="ECO:0000256" key="1">
    <source>
        <dbReference type="ARBA" id="ARBA00001922"/>
    </source>
</evidence>
<comment type="cofactor">
    <cofactor evidence="1">
        <name>adenosylcob(III)alamin</name>
        <dbReference type="ChEBI" id="CHEBI:18408"/>
    </cofactor>
</comment>
<dbReference type="Proteomes" id="UP000199516">
    <property type="component" value="Unassembled WGS sequence"/>
</dbReference>
<keyword evidence="3" id="KW-0846">Cobalamin</keyword>
<dbReference type="InterPro" id="IPR016176">
    <property type="entry name" value="Cbl-dep_enz_cat"/>
</dbReference>
<feature type="domain" description="Methylmalonyl-CoA mutase alpha/beta chain catalytic" evidence="6">
    <location>
        <begin position="44"/>
        <end position="529"/>
    </location>
</feature>
<dbReference type="Gene3D" id="3.20.20.240">
    <property type="entry name" value="Methylmalonyl-CoA mutase"/>
    <property type="match status" value="1"/>
</dbReference>
<dbReference type="CDD" id="cd03677">
    <property type="entry name" value="MM_CoA_mutase_beta"/>
    <property type="match status" value="1"/>
</dbReference>
<dbReference type="RefSeq" id="WP_091660419.1">
    <property type="nucleotide sequence ID" value="NZ_FONT01000003.1"/>
</dbReference>
<dbReference type="EMBL" id="FONT01000003">
    <property type="protein sequence ID" value="SFE72073.1"/>
    <property type="molecule type" value="Genomic_DNA"/>
</dbReference>
<dbReference type="InterPro" id="IPR006099">
    <property type="entry name" value="MeMalonylCoA_mutase_a/b_cat"/>
</dbReference>
<organism evidence="7 8">
    <name type="scientific">Alteribacillus iranensis</name>
    <dbReference type="NCBI Taxonomy" id="930128"/>
    <lineage>
        <taxon>Bacteria</taxon>
        <taxon>Bacillati</taxon>
        <taxon>Bacillota</taxon>
        <taxon>Bacilli</taxon>
        <taxon>Bacillales</taxon>
        <taxon>Bacillaceae</taxon>
        <taxon>Alteribacillus</taxon>
    </lineage>
</organism>
<gene>
    <name evidence="7" type="ORF">SAMN05192532_103219</name>
</gene>
<dbReference type="GO" id="GO:0031419">
    <property type="term" value="F:cobalamin binding"/>
    <property type="evidence" value="ECO:0007669"/>
    <property type="project" value="UniProtKB-KW"/>
</dbReference>
<dbReference type="AlphaFoldDB" id="A0A1I2CWD9"/>
<evidence type="ECO:0000313" key="7">
    <source>
        <dbReference type="EMBL" id="SFE72073.1"/>
    </source>
</evidence>
<dbReference type="SUPFAM" id="SSF51703">
    <property type="entry name" value="Cobalamin (vitamin B12)-dependent enzymes"/>
    <property type="match status" value="1"/>
</dbReference>
<dbReference type="GO" id="GO:0005737">
    <property type="term" value="C:cytoplasm"/>
    <property type="evidence" value="ECO:0007669"/>
    <property type="project" value="TreeGrafter"/>
</dbReference>
<dbReference type="GO" id="GO:0004494">
    <property type="term" value="F:methylmalonyl-CoA mutase activity"/>
    <property type="evidence" value="ECO:0007669"/>
    <property type="project" value="UniProtKB-EC"/>
</dbReference>
<dbReference type="InterPro" id="IPR036724">
    <property type="entry name" value="Cobalamin-bd_sf"/>
</dbReference>
<reference evidence="7 8" key="1">
    <citation type="submission" date="2016-10" db="EMBL/GenBank/DDBJ databases">
        <authorList>
            <person name="de Groot N.N."/>
        </authorList>
    </citation>
    <scope>NUCLEOTIDE SEQUENCE [LARGE SCALE GENOMIC DNA]</scope>
    <source>
        <strain evidence="7 8">DSM 23995</strain>
    </source>
</reference>
<dbReference type="GO" id="GO:0046872">
    <property type="term" value="F:metal ion binding"/>
    <property type="evidence" value="ECO:0007669"/>
    <property type="project" value="InterPro"/>
</dbReference>
<dbReference type="GO" id="GO:0019678">
    <property type="term" value="P:propionate metabolic process, methylmalonyl pathway"/>
    <property type="evidence" value="ECO:0007669"/>
    <property type="project" value="TreeGrafter"/>
</dbReference>
<evidence type="ECO:0000256" key="3">
    <source>
        <dbReference type="ARBA" id="ARBA00022628"/>
    </source>
</evidence>
<keyword evidence="4" id="KW-0413">Isomerase</keyword>
<keyword evidence="8" id="KW-1185">Reference proteome</keyword>
<evidence type="ECO:0000259" key="6">
    <source>
        <dbReference type="Pfam" id="PF01642"/>
    </source>
</evidence>